<dbReference type="NCBIfam" id="TIGR01400">
    <property type="entry name" value="fliR"/>
    <property type="match status" value="1"/>
</dbReference>
<evidence type="ECO:0000256" key="6">
    <source>
        <dbReference type="ARBA" id="ARBA00022989"/>
    </source>
</evidence>
<dbReference type="InterPro" id="IPR006303">
    <property type="entry name" value="FliR"/>
</dbReference>
<dbReference type="GO" id="GO:0006605">
    <property type="term" value="P:protein targeting"/>
    <property type="evidence" value="ECO:0007669"/>
    <property type="project" value="UniProtKB-UniRule"/>
</dbReference>
<dbReference type="GO" id="GO:0009425">
    <property type="term" value="C:bacterial-type flagellum basal body"/>
    <property type="evidence" value="ECO:0007669"/>
    <property type="project" value="UniProtKB-SubCell"/>
</dbReference>
<gene>
    <name evidence="11" type="ORF">FC19_GL000383</name>
</gene>
<comment type="function">
    <text evidence="1 10">Role in flagellar biosynthesis.</text>
</comment>
<dbReference type="GO" id="GO:0005886">
    <property type="term" value="C:plasma membrane"/>
    <property type="evidence" value="ECO:0007669"/>
    <property type="project" value="UniProtKB-SubCell"/>
</dbReference>
<accession>A0A0R2D857</accession>
<comment type="subcellular location">
    <subcellularLocation>
        <location evidence="10">Cell membrane</location>
        <topology evidence="10">Multi-pass membrane protein</topology>
    </subcellularLocation>
    <subcellularLocation>
        <location evidence="10">Bacterial flagellum basal body</location>
    </subcellularLocation>
</comment>
<keyword evidence="7 10" id="KW-0472">Membrane</keyword>
<reference evidence="11 12" key="1">
    <citation type="journal article" date="2015" name="Genome Announc.">
        <title>Expanding the biotechnology potential of lactobacilli through comparative genomics of 213 strains and associated genera.</title>
        <authorList>
            <person name="Sun Z."/>
            <person name="Harris H.M."/>
            <person name="McCann A."/>
            <person name="Guo C."/>
            <person name="Argimon S."/>
            <person name="Zhang W."/>
            <person name="Yang X."/>
            <person name="Jeffery I.B."/>
            <person name="Cooney J.C."/>
            <person name="Kagawa T.F."/>
            <person name="Liu W."/>
            <person name="Song Y."/>
            <person name="Salvetti E."/>
            <person name="Wrobel A."/>
            <person name="Rasinkangas P."/>
            <person name="Parkhill J."/>
            <person name="Rea M.C."/>
            <person name="O'Sullivan O."/>
            <person name="Ritari J."/>
            <person name="Douillard F.P."/>
            <person name="Paul Ross R."/>
            <person name="Yang R."/>
            <person name="Briner A.E."/>
            <person name="Felis G.E."/>
            <person name="de Vos W.M."/>
            <person name="Barrangou R."/>
            <person name="Klaenhammer T.R."/>
            <person name="Caufield P.W."/>
            <person name="Cui Y."/>
            <person name="Zhang H."/>
            <person name="O'Toole P.W."/>
        </authorList>
    </citation>
    <scope>NUCLEOTIDE SEQUENCE [LARGE SCALE GENOMIC DNA]</scope>
    <source>
        <strain evidence="11 12">DSM 21051</strain>
    </source>
</reference>
<evidence type="ECO:0000256" key="4">
    <source>
        <dbReference type="ARBA" id="ARBA00022475"/>
    </source>
</evidence>
<evidence type="ECO:0000256" key="2">
    <source>
        <dbReference type="ARBA" id="ARBA00009772"/>
    </source>
</evidence>
<keyword evidence="6 10" id="KW-1133">Transmembrane helix</keyword>
<feature type="transmembrane region" description="Helical" evidence="10">
    <location>
        <begin position="34"/>
        <end position="52"/>
    </location>
</feature>
<feature type="transmembrane region" description="Helical" evidence="10">
    <location>
        <begin position="121"/>
        <end position="143"/>
    </location>
</feature>
<dbReference type="GO" id="GO:0044780">
    <property type="term" value="P:bacterial-type flagellum assembly"/>
    <property type="evidence" value="ECO:0007669"/>
    <property type="project" value="UniProtKB-UniRule"/>
</dbReference>
<protein>
    <recommendedName>
        <fullName evidence="3 9">Flagellar biosynthetic protein FliR</fullName>
    </recommendedName>
</protein>
<keyword evidence="8 10" id="KW-0975">Bacterial flagellum</keyword>
<feature type="transmembrane region" description="Helical" evidence="10">
    <location>
        <begin position="6"/>
        <end position="27"/>
    </location>
</feature>
<evidence type="ECO:0000313" key="12">
    <source>
        <dbReference type="Proteomes" id="UP000051015"/>
    </source>
</evidence>
<dbReference type="PRINTS" id="PR00953">
    <property type="entry name" value="TYPE3IMRPROT"/>
</dbReference>
<evidence type="ECO:0000256" key="3">
    <source>
        <dbReference type="ARBA" id="ARBA00021717"/>
    </source>
</evidence>
<keyword evidence="12" id="KW-1185">Reference proteome</keyword>
<evidence type="ECO:0000313" key="11">
    <source>
        <dbReference type="EMBL" id="KRM96857.1"/>
    </source>
</evidence>
<dbReference type="AlphaFoldDB" id="A0A0R2D857"/>
<feature type="transmembrane region" description="Helical" evidence="10">
    <location>
        <begin position="177"/>
        <end position="198"/>
    </location>
</feature>
<dbReference type="Pfam" id="PF01311">
    <property type="entry name" value="Bac_export_1"/>
    <property type="match status" value="1"/>
</dbReference>
<evidence type="ECO:0000256" key="10">
    <source>
        <dbReference type="RuleBase" id="RU362071"/>
    </source>
</evidence>
<name>A0A0R2D857_9LACO</name>
<organism evidence="11 12">
    <name type="scientific">Liquorilactobacillus aquaticus DSM 21051</name>
    <dbReference type="NCBI Taxonomy" id="1423725"/>
    <lineage>
        <taxon>Bacteria</taxon>
        <taxon>Bacillati</taxon>
        <taxon>Bacillota</taxon>
        <taxon>Bacilli</taxon>
        <taxon>Lactobacillales</taxon>
        <taxon>Lactobacillaceae</taxon>
        <taxon>Liquorilactobacillus</taxon>
    </lineage>
</organism>
<evidence type="ECO:0000256" key="9">
    <source>
        <dbReference type="NCBIfam" id="TIGR01400"/>
    </source>
</evidence>
<dbReference type="STRING" id="1423725.FC19_GL000383"/>
<keyword evidence="11" id="KW-0966">Cell projection</keyword>
<evidence type="ECO:0000256" key="1">
    <source>
        <dbReference type="ARBA" id="ARBA00002578"/>
    </source>
</evidence>
<evidence type="ECO:0000256" key="5">
    <source>
        <dbReference type="ARBA" id="ARBA00022692"/>
    </source>
</evidence>
<evidence type="ECO:0000256" key="7">
    <source>
        <dbReference type="ARBA" id="ARBA00023136"/>
    </source>
</evidence>
<comment type="similarity">
    <text evidence="2 10">Belongs to the FliR/MopE/SpaR family.</text>
</comment>
<keyword evidence="11" id="KW-0282">Flagellum</keyword>
<dbReference type="EMBL" id="AYZD01000011">
    <property type="protein sequence ID" value="KRM96857.1"/>
    <property type="molecule type" value="Genomic_DNA"/>
</dbReference>
<keyword evidence="4 10" id="KW-1003">Cell membrane</keyword>
<dbReference type="InterPro" id="IPR002010">
    <property type="entry name" value="T3SS_IM_R"/>
</dbReference>
<comment type="caution">
    <text evidence="11">The sequence shown here is derived from an EMBL/GenBank/DDBJ whole genome shotgun (WGS) entry which is preliminary data.</text>
</comment>
<sequence length="255" mass="28102">MEKMAQVQMGALILCRIMSFLVIGPVFSQRDFPNMAKMVVGLSLVIAAFPAVGNYKEVSMILFSLAAVKEILFGLAMGYLSQLVFNAVMMAGQMIDFQVGFSMAQAYDSTMQMMTSQFGKLYYWLALCVFFLLNLHQQLIFGILESFRIVPLGAMVLKGFTVEGIVKLFAQTVEMSLSLAAPLVVSVLVIDLVLGIISRSIPQINVLMLSLSVKTAVALIIFLLLLPNLMSFLGTHLAESISNMMDFVRSIQQAR</sequence>
<dbReference type="PANTHER" id="PTHR30065:SF1">
    <property type="entry name" value="SURFACE PRESENTATION OF ANTIGENS PROTEIN SPAR"/>
    <property type="match status" value="1"/>
</dbReference>
<keyword evidence="11" id="KW-0969">Cilium</keyword>
<keyword evidence="5 10" id="KW-0812">Transmembrane</keyword>
<dbReference type="PATRIC" id="fig|1423725.3.peg.395"/>
<dbReference type="Proteomes" id="UP000051015">
    <property type="component" value="Unassembled WGS sequence"/>
</dbReference>
<dbReference type="PANTHER" id="PTHR30065">
    <property type="entry name" value="FLAGELLAR BIOSYNTHETIC PROTEIN FLIR"/>
    <property type="match status" value="1"/>
</dbReference>
<feature type="transmembrane region" description="Helical" evidence="10">
    <location>
        <begin position="204"/>
        <end position="226"/>
    </location>
</feature>
<proteinExistence type="inferred from homology"/>
<evidence type="ECO:0000256" key="8">
    <source>
        <dbReference type="ARBA" id="ARBA00023143"/>
    </source>
</evidence>